<feature type="compositionally biased region" description="Acidic residues" evidence="2">
    <location>
        <begin position="18"/>
        <end position="30"/>
    </location>
</feature>
<reference evidence="3 4" key="1">
    <citation type="journal article" date="2014" name="Int. J. Syst. Evol. Microbiol.">
        <title>Complete genome sequence of Corynebacterium casei LMG S-19264T (=DSM 44701T), isolated from a smear-ripened cheese.</title>
        <authorList>
            <consortium name="US DOE Joint Genome Institute (JGI-PGF)"/>
            <person name="Walter F."/>
            <person name="Albersmeier A."/>
            <person name="Kalinowski J."/>
            <person name="Ruckert C."/>
        </authorList>
    </citation>
    <scope>NUCLEOTIDE SEQUENCE [LARGE SCALE GENOMIC DNA]</scope>
    <source>
        <strain evidence="3 4">KCTC 19473</strain>
    </source>
</reference>
<sequence>MLGLAGCSIDLSHLAPGGDEEDEPTAEESEPVPAEPLLESALADLAGYPALTADGQIAESVGADVQDVSLTVADGGAASGTLRLNEAEAEVAQADEKLYVKAAESFWLDKGVFGPDFDDFEDNWVRSNVTQVGVNPASSLTPPALSQIIEGIGLESDEAEEENLDGDLTHKIDLAGERNQLWVDAETEQIKRIEIEELTPEGADTGPQVRLDLAEADEAAVNELYDGLVTTAEDELTGSRDARVEVGWSGAPEMDCEAGPLCTWTGTVHDAGGDGVGNVAVRMDVTFTNDEIGEQECDDSGTLEAGSGLELSCEVNYNIVSETEQSYEINGEAQLVTRGLTGGQQEEMLAALDEQREATLNGGAEETEGAGDEDADQED</sequence>
<proteinExistence type="predicted"/>
<dbReference type="AlphaFoldDB" id="A0A918XAY2"/>
<feature type="compositionally biased region" description="Acidic residues" evidence="2">
    <location>
        <begin position="365"/>
        <end position="379"/>
    </location>
</feature>
<organism evidence="3 4">
    <name type="scientific">Nocardiopsis kunsanensis</name>
    <dbReference type="NCBI Taxonomy" id="141693"/>
    <lineage>
        <taxon>Bacteria</taxon>
        <taxon>Bacillati</taxon>
        <taxon>Actinomycetota</taxon>
        <taxon>Actinomycetes</taxon>
        <taxon>Streptosporangiales</taxon>
        <taxon>Nocardiopsidaceae</taxon>
        <taxon>Nocardiopsis</taxon>
    </lineage>
</organism>
<evidence type="ECO:0000256" key="2">
    <source>
        <dbReference type="SAM" id="MobiDB-lite"/>
    </source>
</evidence>
<feature type="region of interest" description="Disordered" evidence="2">
    <location>
        <begin position="1"/>
        <end position="33"/>
    </location>
</feature>
<keyword evidence="4" id="KW-1185">Reference proteome</keyword>
<evidence type="ECO:0000256" key="1">
    <source>
        <dbReference type="SAM" id="Coils"/>
    </source>
</evidence>
<accession>A0A918XAY2</accession>
<dbReference type="EMBL" id="BMXL01000006">
    <property type="protein sequence ID" value="GHD22519.1"/>
    <property type="molecule type" value="Genomic_DNA"/>
</dbReference>
<protein>
    <submittedName>
        <fullName evidence="3">Uncharacterized protein</fullName>
    </submittedName>
</protein>
<keyword evidence="1" id="KW-0175">Coiled coil</keyword>
<gene>
    <name evidence="3" type="ORF">GCM10007147_16860</name>
</gene>
<name>A0A918XAY2_9ACTN</name>
<comment type="caution">
    <text evidence="3">The sequence shown here is derived from an EMBL/GenBank/DDBJ whole genome shotgun (WGS) entry which is preliminary data.</text>
</comment>
<evidence type="ECO:0000313" key="4">
    <source>
        <dbReference type="Proteomes" id="UP000654947"/>
    </source>
</evidence>
<evidence type="ECO:0000313" key="3">
    <source>
        <dbReference type="EMBL" id="GHD22519.1"/>
    </source>
</evidence>
<dbReference type="Proteomes" id="UP000654947">
    <property type="component" value="Unassembled WGS sequence"/>
</dbReference>
<feature type="region of interest" description="Disordered" evidence="2">
    <location>
        <begin position="356"/>
        <end position="379"/>
    </location>
</feature>
<feature type="coiled-coil region" evidence="1">
    <location>
        <begin position="77"/>
        <end position="104"/>
    </location>
</feature>